<protein>
    <recommendedName>
        <fullName evidence="4">Knottin scorpion toxin-like domain-containing protein</fullName>
    </recommendedName>
</protein>
<keyword evidence="1" id="KW-0732">Signal</keyword>
<dbReference type="EMBL" id="CM001752">
    <property type="protein sequence ID" value="KJB82246.1"/>
    <property type="molecule type" value="Genomic_DNA"/>
</dbReference>
<gene>
    <name evidence="2" type="ORF">B456_013G184800</name>
</gene>
<dbReference type="Gramene" id="KJB82246">
    <property type="protein sequence ID" value="KJB82246"/>
    <property type="gene ID" value="B456_013G184800"/>
</dbReference>
<evidence type="ECO:0000313" key="3">
    <source>
        <dbReference type="Proteomes" id="UP000032304"/>
    </source>
</evidence>
<accession>A0A0D2VFH9</accession>
<organism evidence="2 3">
    <name type="scientific">Gossypium raimondii</name>
    <name type="common">Peruvian cotton</name>
    <name type="synonym">Gossypium klotzschianum subsp. raimondii</name>
    <dbReference type="NCBI Taxonomy" id="29730"/>
    <lineage>
        <taxon>Eukaryota</taxon>
        <taxon>Viridiplantae</taxon>
        <taxon>Streptophyta</taxon>
        <taxon>Embryophyta</taxon>
        <taxon>Tracheophyta</taxon>
        <taxon>Spermatophyta</taxon>
        <taxon>Magnoliopsida</taxon>
        <taxon>eudicotyledons</taxon>
        <taxon>Gunneridae</taxon>
        <taxon>Pentapetalae</taxon>
        <taxon>rosids</taxon>
        <taxon>malvids</taxon>
        <taxon>Malvales</taxon>
        <taxon>Malvaceae</taxon>
        <taxon>Malvoideae</taxon>
        <taxon>Gossypium</taxon>
    </lineage>
</organism>
<proteinExistence type="predicted"/>
<evidence type="ECO:0000256" key="1">
    <source>
        <dbReference type="SAM" id="SignalP"/>
    </source>
</evidence>
<feature type="signal peptide" evidence="1">
    <location>
        <begin position="1"/>
        <end position="25"/>
    </location>
</feature>
<dbReference type="Proteomes" id="UP000032304">
    <property type="component" value="Chromosome 13"/>
</dbReference>
<feature type="chain" id="PRO_5002253544" description="Knottin scorpion toxin-like domain-containing protein" evidence="1">
    <location>
        <begin position="26"/>
        <end position="79"/>
    </location>
</feature>
<dbReference type="AlphaFoldDB" id="A0A0D2VFH9"/>
<dbReference type="OMA" id="QVWAIFM"/>
<reference evidence="2 3" key="1">
    <citation type="journal article" date="2012" name="Nature">
        <title>Repeated polyploidization of Gossypium genomes and the evolution of spinnable cotton fibres.</title>
        <authorList>
            <person name="Paterson A.H."/>
            <person name="Wendel J.F."/>
            <person name="Gundlach H."/>
            <person name="Guo H."/>
            <person name="Jenkins J."/>
            <person name="Jin D."/>
            <person name="Llewellyn D."/>
            <person name="Showmaker K.C."/>
            <person name="Shu S."/>
            <person name="Udall J."/>
            <person name="Yoo M.J."/>
            <person name="Byers R."/>
            <person name="Chen W."/>
            <person name="Doron-Faigenboim A."/>
            <person name="Duke M.V."/>
            <person name="Gong L."/>
            <person name="Grimwood J."/>
            <person name="Grover C."/>
            <person name="Grupp K."/>
            <person name="Hu G."/>
            <person name="Lee T.H."/>
            <person name="Li J."/>
            <person name="Lin L."/>
            <person name="Liu T."/>
            <person name="Marler B.S."/>
            <person name="Page J.T."/>
            <person name="Roberts A.W."/>
            <person name="Romanel E."/>
            <person name="Sanders W.S."/>
            <person name="Szadkowski E."/>
            <person name="Tan X."/>
            <person name="Tang H."/>
            <person name="Xu C."/>
            <person name="Wang J."/>
            <person name="Wang Z."/>
            <person name="Zhang D."/>
            <person name="Zhang L."/>
            <person name="Ashrafi H."/>
            <person name="Bedon F."/>
            <person name="Bowers J.E."/>
            <person name="Brubaker C.L."/>
            <person name="Chee P.W."/>
            <person name="Das S."/>
            <person name="Gingle A.R."/>
            <person name="Haigler C.H."/>
            <person name="Harker D."/>
            <person name="Hoffmann L.V."/>
            <person name="Hovav R."/>
            <person name="Jones D.C."/>
            <person name="Lemke C."/>
            <person name="Mansoor S."/>
            <person name="ur Rahman M."/>
            <person name="Rainville L.N."/>
            <person name="Rambani A."/>
            <person name="Reddy U.K."/>
            <person name="Rong J.K."/>
            <person name="Saranga Y."/>
            <person name="Scheffler B.E."/>
            <person name="Scheffler J.A."/>
            <person name="Stelly D.M."/>
            <person name="Triplett B.A."/>
            <person name="Van Deynze A."/>
            <person name="Vaslin M.F."/>
            <person name="Waghmare V.N."/>
            <person name="Walford S.A."/>
            <person name="Wright R.J."/>
            <person name="Zaki E.A."/>
            <person name="Zhang T."/>
            <person name="Dennis E.S."/>
            <person name="Mayer K.F."/>
            <person name="Peterson D.G."/>
            <person name="Rokhsar D.S."/>
            <person name="Wang X."/>
            <person name="Schmutz J."/>
        </authorList>
    </citation>
    <scope>NUCLEOTIDE SEQUENCE [LARGE SCALE GENOMIC DNA]</scope>
</reference>
<name>A0A0D2VFH9_GOSRA</name>
<evidence type="ECO:0008006" key="4">
    <source>
        <dbReference type="Google" id="ProtNLM"/>
    </source>
</evidence>
<evidence type="ECO:0000313" key="2">
    <source>
        <dbReference type="EMBL" id="KJB82246.1"/>
    </source>
</evidence>
<sequence>MKNSQVSALVFMLVLLFSAGKEVVATETGHTCTEEIKLPSWKIPDCSSLCKTRHGDEATGVYFRGGCLCSYPCLSSFIY</sequence>
<dbReference type="SMR" id="A0A0D2VFH9"/>
<keyword evidence="3" id="KW-1185">Reference proteome</keyword>